<comment type="caution">
    <text evidence="10">The sequence shown here is derived from an EMBL/GenBank/DDBJ whole genome shotgun (WGS) entry which is preliminary data.</text>
</comment>
<comment type="subcellular location">
    <subcellularLocation>
        <location evidence="8">Cytoplasm</location>
    </subcellularLocation>
</comment>
<keyword evidence="7 8" id="KW-0275">Fatty acid biosynthesis</keyword>
<dbReference type="NCBIfam" id="TIGR00556">
    <property type="entry name" value="pantethn_trn"/>
    <property type="match status" value="1"/>
</dbReference>
<dbReference type="Gene3D" id="3.90.470.20">
    <property type="entry name" value="4'-phosphopantetheinyl transferase domain"/>
    <property type="match status" value="1"/>
</dbReference>
<feature type="binding site" evidence="8">
    <location>
        <position position="9"/>
    </location>
    <ligand>
        <name>Mg(2+)</name>
        <dbReference type="ChEBI" id="CHEBI:18420"/>
    </ligand>
</feature>
<dbReference type="InterPro" id="IPR037143">
    <property type="entry name" value="4-PPantetheinyl_Trfase_dom_sf"/>
</dbReference>
<dbReference type="HAMAP" id="MF_00101">
    <property type="entry name" value="AcpS"/>
    <property type="match status" value="1"/>
</dbReference>
<protein>
    <recommendedName>
        <fullName evidence="8">Holo-[acyl-carrier-protein] synthase</fullName>
        <shortName evidence="8">Holo-ACP synthase</shortName>
        <ecNumber evidence="8">2.7.8.7</ecNumber>
    </recommendedName>
    <alternativeName>
        <fullName evidence="8">4'-phosphopantetheinyl transferase AcpS</fullName>
    </alternativeName>
</protein>
<evidence type="ECO:0000313" key="11">
    <source>
        <dbReference type="Proteomes" id="UP000530571"/>
    </source>
</evidence>
<dbReference type="RefSeq" id="WP_183491181.1">
    <property type="nucleotide sequence ID" value="NZ_JACIDZ010000023.1"/>
</dbReference>
<feature type="binding site" evidence="8">
    <location>
        <position position="58"/>
    </location>
    <ligand>
        <name>Mg(2+)</name>
        <dbReference type="ChEBI" id="CHEBI:18420"/>
    </ligand>
</feature>
<organism evidence="10 11">
    <name type="scientific">Martelella radicis</name>
    <dbReference type="NCBI Taxonomy" id="1397476"/>
    <lineage>
        <taxon>Bacteria</taxon>
        <taxon>Pseudomonadati</taxon>
        <taxon>Pseudomonadota</taxon>
        <taxon>Alphaproteobacteria</taxon>
        <taxon>Hyphomicrobiales</taxon>
        <taxon>Aurantimonadaceae</taxon>
        <taxon>Martelella</taxon>
    </lineage>
</organism>
<dbReference type="AlphaFoldDB" id="A0A7W6KNH2"/>
<dbReference type="Pfam" id="PF01648">
    <property type="entry name" value="ACPS"/>
    <property type="match status" value="1"/>
</dbReference>
<dbReference type="GO" id="GO:0000287">
    <property type="term" value="F:magnesium ion binding"/>
    <property type="evidence" value="ECO:0007669"/>
    <property type="project" value="UniProtKB-UniRule"/>
</dbReference>
<keyword evidence="1 8" id="KW-0444">Lipid biosynthesis</keyword>
<sequence length="124" mass="13201">MVVIGVGLDLVELPQFRALYVLDDLVVLGRVFTSFELSEAEHSTSRIDRLAGRFAAKEAVSKVLGGLQQGTAMTEIEVRASAGQPTIHLSGQAALRAEKMQIKSWLLSITHTQNAAAAVVIASG</sequence>
<keyword evidence="3 8" id="KW-0479">Metal-binding</keyword>
<comment type="catalytic activity">
    <reaction evidence="8">
        <text>apo-[ACP] + CoA = holo-[ACP] + adenosine 3',5'-bisphosphate + H(+)</text>
        <dbReference type="Rhea" id="RHEA:12068"/>
        <dbReference type="Rhea" id="RHEA-COMP:9685"/>
        <dbReference type="Rhea" id="RHEA-COMP:9690"/>
        <dbReference type="ChEBI" id="CHEBI:15378"/>
        <dbReference type="ChEBI" id="CHEBI:29999"/>
        <dbReference type="ChEBI" id="CHEBI:57287"/>
        <dbReference type="ChEBI" id="CHEBI:58343"/>
        <dbReference type="ChEBI" id="CHEBI:64479"/>
        <dbReference type="EC" id="2.7.8.7"/>
    </reaction>
</comment>
<reference evidence="10 11" key="1">
    <citation type="submission" date="2020-08" db="EMBL/GenBank/DDBJ databases">
        <title>Genomic Encyclopedia of Type Strains, Phase IV (KMG-IV): sequencing the most valuable type-strain genomes for metagenomic binning, comparative biology and taxonomic classification.</title>
        <authorList>
            <person name="Goeker M."/>
        </authorList>
    </citation>
    <scope>NUCLEOTIDE SEQUENCE [LARGE SCALE GENOMIC DNA]</scope>
    <source>
        <strain evidence="10 11">DSM 28101</strain>
    </source>
</reference>
<evidence type="ECO:0000256" key="5">
    <source>
        <dbReference type="ARBA" id="ARBA00022842"/>
    </source>
</evidence>
<dbReference type="Proteomes" id="UP000530571">
    <property type="component" value="Unassembled WGS sequence"/>
</dbReference>
<feature type="domain" description="4'-phosphopantetheinyl transferase" evidence="9">
    <location>
        <begin position="5"/>
        <end position="113"/>
    </location>
</feature>
<evidence type="ECO:0000256" key="1">
    <source>
        <dbReference type="ARBA" id="ARBA00022516"/>
    </source>
</evidence>
<dbReference type="InterPro" id="IPR002582">
    <property type="entry name" value="ACPS"/>
</dbReference>
<name>A0A7W6KNH2_9HYPH</name>
<evidence type="ECO:0000256" key="8">
    <source>
        <dbReference type="HAMAP-Rule" id="MF_00101"/>
    </source>
</evidence>
<accession>A0A7W6KNH2</accession>
<evidence type="ECO:0000256" key="4">
    <source>
        <dbReference type="ARBA" id="ARBA00022832"/>
    </source>
</evidence>
<proteinExistence type="inferred from homology"/>
<dbReference type="GO" id="GO:0006633">
    <property type="term" value="P:fatty acid biosynthetic process"/>
    <property type="evidence" value="ECO:0007669"/>
    <property type="project" value="UniProtKB-UniRule"/>
</dbReference>
<evidence type="ECO:0000259" key="9">
    <source>
        <dbReference type="Pfam" id="PF01648"/>
    </source>
</evidence>
<dbReference type="GO" id="GO:0008897">
    <property type="term" value="F:holo-[acyl-carrier-protein] synthase activity"/>
    <property type="evidence" value="ECO:0007669"/>
    <property type="project" value="UniProtKB-UniRule"/>
</dbReference>
<evidence type="ECO:0000256" key="6">
    <source>
        <dbReference type="ARBA" id="ARBA00023098"/>
    </source>
</evidence>
<dbReference type="SUPFAM" id="SSF56214">
    <property type="entry name" value="4'-phosphopantetheinyl transferase"/>
    <property type="match status" value="1"/>
</dbReference>
<keyword evidence="2 8" id="KW-0808">Transferase</keyword>
<dbReference type="InterPro" id="IPR008278">
    <property type="entry name" value="4-PPantetheinyl_Trfase_dom"/>
</dbReference>
<keyword evidence="8" id="KW-0963">Cytoplasm</keyword>
<comment type="function">
    <text evidence="8">Transfers the 4'-phosphopantetheine moiety from coenzyme A to a Ser of acyl-carrier-protein.</text>
</comment>
<keyword evidence="5 8" id="KW-0460">Magnesium</keyword>
<dbReference type="EMBL" id="JACIDZ010000023">
    <property type="protein sequence ID" value="MBB4124472.1"/>
    <property type="molecule type" value="Genomic_DNA"/>
</dbReference>
<gene>
    <name evidence="8" type="primary">acpS</name>
    <name evidence="10" type="ORF">GGR30_004430</name>
</gene>
<comment type="similarity">
    <text evidence="8">Belongs to the P-Pant transferase superfamily. AcpS family.</text>
</comment>
<dbReference type="InterPro" id="IPR004568">
    <property type="entry name" value="Ppantetheine-prot_Trfase_dom"/>
</dbReference>
<comment type="cofactor">
    <cofactor evidence="8">
        <name>Mg(2+)</name>
        <dbReference type="ChEBI" id="CHEBI:18420"/>
    </cofactor>
</comment>
<dbReference type="EC" id="2.7.8.7" evidence="8"/>
<evidence type="ECO:0000313" key="10">
    <source>
        <dbReference type="EMBL" id="MBB4124472.1"/>
    </source>
</evidence>
<keyword evidence="11" id="KW-1185">Reference proteome</keyword>
<keyword evidence="6 8" id="KW-0443">Lipid metabolism</keyword>
<evidence type="ECO:0000256" key="3">
    <source>
        <dbReference type="ARBA" id="ARBA00022723"/>
    </source>
</evidence>
<keyword evidence="4 8" id="KW-0276">Fatty acid metabolism</keyword>
<dbReference type="NCBIfam" id="TIGR00516">
    <property type="entry name" value="acpS"/>
    <property type="match status" value="1"/>
</dbReference>
<evidence type="ECO:0000256" key="2">
    <source>
        <dbReference type="ARBA" id="ARBA00022679"/>
    </source>
</evidence>
<evidence type="ECO:0000256" key="7">
    <source>
        <dbReference type="ARBA" id="ARBA00023160"/>
    </source>
</evidence>
<dbReference type="GO" id="GO:0005737">
    <property type="term" value="C:cytoplasm"/>
    <property type="evidence" value="ECO:0007669"/>
    <property type="project" value="UniProtKB-SubCell"/>
</dbReference>